<protein>
    <submittedName>
        <fullName evidence="1">Uncharacterized protein</fullName>
    </submittedName>
</protein>
<proteinExistence type="predicted"/>
<organism evidence="1 2">
    <name type="scientific">Lasallia pustulata</name>
    <dbReference type="NCBI Taxonomy" id="136370"/>
    <lineage>
        <taxon>Eukaryota</taxon>
        <taxon>Fungi</taxon>
        <taxon>Dikarya</taxon>
        <taxon>Ascomycota</taxon>
        <taxon>Pezizomycotina</taxon>
        <taxon>Lecanoromycetes</taxon>
        <taxon>OSLEUM clade</taxon>
        <taxon>Umbilicariomycetidae</taxon>
        <taxon>Umbilicariales</taxon>
        <taxon>Umbilicariaceae</taxon>
        <taxon>Lasallia</taxon>
    </lineage>
</organism>
<dbReference type="Proteomes" id="UP000324767">
    <property type="component" value="Unassembled WGS sequence"/>
</dbReference>
<comment type="caution">
    <text evidence="1">The sequence shown here is derived from an EMBL/GenBank/DDBJ whole genome shotgun (WGS) entry which is preliminary data.</text>
</comment>
<dbReference type="AlphaFoldDB" id="A0A5M8PPE0"/>
<accession>A0A5M8PPE0</accession>
<dbReference type="EMBL" id="VXIT01000008">
    <property type="protein sequence ID" value="KAA6410794.1"/>
    <property type="molecule type" value="Genomic_DNA"/>
</dbReference>
<dbReference type="OrthoDB" id="2544694at2759"/>
<gene>
    <name evidence="1" type="ORF">FRX48_05104</name>
</gene>
<evidence type="ECO:0000313" key="1">
    <source>
        <dbReference type="EMBL" id="KAA6410794.1"/>
    </source>
</evidence>
<name>A0A5M8PPE0_9LECA</name>
<sequence length="227" mass="24230">MVVRACHHSIGAQPTRSRTIVKCEEDLSYTFVPLSATPRGTAKVGSAEWRVERGRGSEGLCQLRTISPSNRKPSSHHVGLSLPSAGHDDVIIDPPMGVGSASKGTPLAVAPMTGGTVKSESGFSSAIDADFHMRLNAHQVIKGKSGSMIYLNYTGVVDITPELGAILGGIPDAKSTGNSFIEMRFETGDEKFKELETSTFVGAERFIVEKDKPVVVEYKLSKVLAGK</sequence>
<evidence type="ECO:0000313" key="2">
    <source>
        <dbReference type="Proteomes" id="UP000324767"/>
    </source>
</evidence>
<reference evidence="1 2" key="1">
    <citation type="submission" date="2019-09" db="EMBL/GenBank/DDBJ databases">
        <title>The hologenome of the rock-dwelling lichen Lasallia pustulata.</title>
        <authorList>
            <person name="Greshake Tzovaras B."/>
            <person name="Segers F."/>
            <person name="Bicker A."/>
            <person name="Dal Grande F."/>
            <person name="Otte J."/>
            <person name="Hankeln T."/>
            <person name="Schmitt I."/>
            <person name="Ebersberger I."/>
        </authorList>
    </citation>
    <scope>NUCLEOTIDE SEQUENCE [LARGE SCALE GENOMIC DNA]</scope>
    <source>
        <strain evidence="1">A1-1</strain>
    </source>
</reference>
<dbReference type="Pfam" id="PF11578">
    <property type="entry name" value="DUF3237"/>
    <property type="match status" value="1"/>
</dbReference>
<dbReference type="Gene3D" id="2.40.160.20">
    <property type="match status" value="1"/>
</dbReference>